<sequence length="131" mass="14591">MKKYAFLLVVLLLNCSRKNQVPTPGVYQLRVDNQTDTDIVRVTAYHAYEPALTFVDLGPILKHSVSGYVPASDVHLTLCANIDLALANRTLHRSEDMDCRLADISVATPGRYTLRITKLANTTFDAVIEKD</sequence>
<dbReference type="RefSeq" id="WP_381527534.1">
    <property type="nucleotide sequence ID" value="NZ_JBHULN010000024.1"/>
</dbReference>
<comment type="caution">
    <text evidence="1">The sequence shown here is derived from an EMBL/GenBank/DDBJ whole genome shotgun (WGS) entry which is preliminary data.</text>
</comment>
<evidence type="ECO:0000313" key="2">
    <source>
        <dbReference type="Proteomes" id="UP001597469"/>
    </source>
</evidence>
<dbReference type="EMBL" id="JBHULN010000024">
    <property type="protein sequence ID" value="MFD2574145.1"/>
    <property type="molecule type" value="Genomic_DNA"/>
</dbReference>
<gene>
    <name evidence="1" type="ORF">ACFSUS_26145</name>
</gene>
<evidence type="ECO:0008006" key="3">
    <source>
        <dbReference type="Google" id="ProtNLM"/>
    </source>
</evidence>
<organism evidence="1 2">
    <name type="scientific">Spirosoma soli</name>
    <dbReference type="NCBI Taxonomy" id="1770529"/>
    <lineage>
        <taxon>Bacteria</taxon>
        <taxon>Pseudomonadati</taxon>
        <taxon>Bacteroidota</taxon>
        <taxon>Cytophagia</taxon>
        <taxon>Cytophagales</taxon>
        <taxon>Cytophagaceae</taxon>
        <taxon>Spirosoma</taxon>
    </lineage>
</organism>
<name>A0ABW5MAU6_9BACT</name>
<accession>A0ABW5MAU6</accession>
<evidence type="ECO:0000313" key="1">
    <source>
        <dbReference type="EMBL" id="MFD2574145.1"/>
    </source>
</evidence>
<dbReference type="Proteomes" id="UP001597469">
    <property type="component" value="Unassembled WGS sequence"/>
</dbReference>
<keyword evidence="2" id="KW-1185">Reference proteome</keyword>
<reference evidence="2" key="1">
    <citation type="journal article" date="2019" name="Int. J. Syst. Evol. Microbiol.">
        <title>The Global Catalogue of Microorganisms (GCM) 10K type strain sequencing project: providing services to taxonomists for standard genome sequencing and annotation.</title>
        <authorList>
            <consortium name="The Broad Institute Genomics Platform"/>
            <consortium name="The Broad Institute Genome Sequencing Center for Infectious Disease"/>
            <person name="Wu L."/>
            <person name="Ma J."/>
        </authorList>
    </citation>
    <scope>NUCLEOTIDE SEQUENCE [LARGE SCALE GENOMIC DNA]</scope>
    <source>
        <strain evidence="2">KCTC 42805</strain>
    </source>
</reference>
<proteinExistence type="predicted"/>
<protein>
    <recommendedName>
        <fullName evidence="3">DUF4625 domain-containing protein</fullName>
    </recommendedName>
</protein>